<evidence type="ECO:0000256" key="1">
    <source>
        <dbReference type="SAM" id="Phobius"/>
    </source>
</evidence>
<feature type="transmembrane region" description="Helical" evidence="1">
    <location>
        <begin position="96"/>
        <end position="118"/>
    </location>
</feature>
<comment type="caution">
    <text evidence="2">The sequence shown here is derived from an EMBL/GenBank/DDBJ whole genome shotgun (WGS) entry which is preliminary data.</text>
</comment>
<gene>
    <name evidence="2" type="ORF">GCM10010981_30380</name>
</gene>
<protein>
    <submittedName>
        <fullName evidence="2">Membrane protein</fullName>
    </submittedName>
</protein>
<evidence type="ECO:0000313" key="3">
    <source>
        <dbReference type="Proteomes" id="UP000620046"/>
    </source>
</evidence>
<keyword evidence="1" id="KW-1133">Transmembrane helix</keyword>
<keyword evidence="1" id="KW-0812">Transmembrane</keyword>
<feature type="transmembrane region" description="Helical" evidence="1">
    <location>
        <begin position="6"/>
        <end position="36"/>
    </location>
</feature>
<organism evidence="2 3">
    <name type="scientific">Dyella nitratireducens</name>
    <dbReference type="NCBI Taxonomy" id="1849580"/>
    <lineage>
        <taxon>Bacteria</taxon>
        <taxon>Pseudomonadati</taxon>
        <taxon>Pseudomonadota</taxon>
        <taxon>Gammaproteobacteria</taxon>
        <taxon>Lysobacterales</taxon>
        <taxon>Rhodanobacteraceae</taxon>
        <taxon>Dyella</taxon>
    </lineage>
</organism>
<feature type="transmembrane region" description="Helical" evidence="1">
    <location>
        <begin position="192"/>
        <end position="213"/>
    </location>
</feature>
<keyword evidence="3" id="KW-1185">Reference proteome</keyword>
<dbReference type="RefSeq" id="WP_188795116.1">
    <property type="nucleotide sequence ID" value="NZ_BMJA01000002.1"/>
</dbReference>
<accession>A0ABQ1G907</accession>
<name>A0ABQ1G907_9GAMM</name>
<keyword evidence="1" id="KW-0472">Membrane</keyword>
<dbReference type="InterPro" id="IPR010374">
    <property type="entry name" value="DUF969"/>
</dbReference>
<sequence length="225" mass="24261">MNYWPLLGVVVIVIGFALRFNAIPVVVCAALVSGLLAGLHPLDLLALLGRSFVSSRVLLLFVLTLPAIGLLEHAGLREHAQQWMGRLRGLTLARLLIGYLLVREGLAMLGLTGVAGAAQTVRPLLAPMAEAAAEKIHPHLSDTDRDEVRAVAAATDNIGRFFGEDVFIALGAVLLIQGFYAQHGIELTPLSIALWALPTAIAAFGIQSLRIWLFQRRLVRRARAA</sequence>
<proteinExistence type="predicted"/>
<dbReference type="Pfam" id="PF06149">
    <property type="entry name" value="DUF969"/>
    <property type="match status" value="1"/>
</dbReference>
<dbReference type="Proteomes" id="UP000620046">
    <property type="component" value="Unassembled WGS sequence"/>
</dbReference>
<feature type="transmembrane region" description="Helical" evidence="1">
    <location>
        <begin position="57"/>
        <end position="76"/>
    </location>
</feature>
<dbReference type="EMBL" id="BMJA01000002">
    <property type="protein sequence ID" value="GGA39043.1"/>
    <property type="molecule type" value="Genomic_DNA"/>
</dbReference>
<evidence type="ECO:0000313" key="2">
    <source>
        <dbReference type="EMBL" id="GGA39043.1"/>
    </source>
</evidence>
<reference evidence="3" key="1">
    <citation type="journal article" date="2019" name="Int. J. Syst. Evol. Microbiol.">
        <title>The Global Catalogue of Microorganisms (GCM) 10K type strain sequencing project: providing services to taxonomists for standard genome sequencing and annotation.</title>
        <authorList>
            <consortium name="The Broad Institute Genomics Platform"/>
            <consortium name="The Broad Institute Genome Sequencing Center for Infectious Disease"/>
            <person name="Wu L."/>
            <person name="Ma J."/>
        </authorList>
    </citation>
    <scope>NUCLEOTIDE SEQUENCE [LARGE SCALE GENOMIC DNA]</scope>
    <source>
        <strain evidence="3">CGMCC 1.15439</strain>
    </source>
</reference>